<protein>
    <submittedName>
        <fullName evidence="2">Uncharacterized protein</fullName>
    </submittedName>
</protein>
<accession>A0A5N6X431</accession>
<evidence type="ECO:0000256" key="1">
    <source>
        <dbReference type="SAM" id="Phobius"/>
    </source>
</evidence>
<dbReference type="EMBL" id="ML741791">
    <property type="protein sequence ID" value="KAE8327583.1"/>
    <property type="molecule type" value="Genomic_DNA"/>
</dbReference>
<keyword evidence="1" id="KW-0472">Membrane</keyword>
<feature type="transmembrane region" description="Helical" evidence="1">
    <location>
        <begin position="78"/>
        <end position="96"/>
    </location>
</feature>
<keyword evidence="1" id="KW-1133">Transmembrane helix</keyword>
<dbReference type="AlphaFoldDB" id="A0A5N6X431"/>
<evidence type="ECO:0000313" key="2">
    <source>
        <dbReference type="EMBL" id="KAE8327583.1"/>
    </source>
</evidence>
<name>A0A5N6X431_9EURO</name>
<evidence type="ECO:0000313" key="3">
    <source>
        <dbReference type="Proteomes" id="UP000325945"/>
    </source>
</evidence>
<gene>
    <name evidence="2" type="ORF">BDV39DRAFT_204894</name>
</gene>
<proteinExistence type="predicted"/>
<keyword evidence="1" id="KW-0812">Transmembrane</keyword>
<organism evidence="2 3">
    <name type="scientific">Aspergillus sergii</name>
    <dbReference type="NCBI Taxonomy" id="1034303"/>
    <lineage>
        <taxon>Eukaryota</taxon>
        <taxon>Fungi</taxon>
        <taxon>Dikarya</taxon>
        <taxon>Ascomycota</taxon>
        <taxon>Pezizomycotina</taxon>
        <taxon>Eurotiomycetes</taxon>
        <taxon>Eurotiomycetidae</taxon>
        <taxon>Eurotiales</taxon>
        <taxon>Aspergillaceae</taxon>
        <taxon>Aspergillus</taxon>
        <taxon>Aspergillus subgen. Circumdati</taxon>
    </lineage>
</organism>
<dbReference type="Proteomes" id="UP000325945">
    <property type="component" value="Unassembled WGS sequence"/>
</dbReference>
<keyword evidence="3" id="KW-1185">Reference proteome</keyword>
<reference evidence="3" key="1">
    <citation type="submission" date="2019-04" db="EMBL/GenBank/DDBJ databases">
        <title>Friends and foes A comparative genomics studyof 23 Aspergillus species from section Flavi.</title>
        <authorList>
            <consortium name="DOE Joint Genome Institute"/>
            <person name="Kjaerbolling I."/>
            <person name="Vesth T."/>
            <person name="Frisvad J.C."/>
            <person name="Nybo J.L."/>
            <person name="Theobald S."/>
            <person name="Kildgaard S."/>
            <person name="Isbrandt T."/>
            <person name="Kuo A."/>
            <person name="Sato A."/>
            <person name="Lyhne E.K."/>
            <person name="Kogle M.E."/>
            <person name="Wiebenga A."/>
            <person name="Kun R.S."/>
            <person name="Lubbers R.J."/>
            <person name="Makela M.R."/>
            <person name="Barry K."/>
            <person name="Chovatia M."/>
            <person name="Clum A."/>
            <person name="Daum C."/>
            <person name="Haridas S."/>
            <person name="He G."/>
            <person name="LaButti K."/>
            <person name="Lipzen A."/>
            <person name="Mondo S."/>
            <person name="Riley R."/>
            <person name="Salamov A."/>
            <person name="Simmons B.A."/>
            <person name="Magnuson J.K."/>
            <person name="Henrissat B."/>
            <person name="Mortensen U.H."/>
            <person name="Larsen T.O."/>
            <person name="Devries R.P."/>
            <person name="Grigoriev I.V."/>
            <person name="Machida M."/>
            <person name="Baker S.E."/>
            <person name="Andersen M.R."/>
        </authorList>
    </citation>
    <scope>NUCLEOTIDE SEQUENCE [LARGE SCALE GENOMIC DNA]</scope>
    <source>
        <strain evidence="3">CBS 130017</strain>
    </source>
</reference>
<sequence>MYRLLYTDDLDRQTRHALDDSIKPDILLWKMRHLDPNLVVNVEARLKKWRESLPASACYTSQWTLVEHARQSTEFTLFVHRAALYILYLTYLLALYNGQMTQTSTYSESVARRARQVAAEIVQTWAGLAATQAIPFLPSYCFLSLNLAREVYPQHLLSCANSEDCYATWAIRSYDTSQAQGFHRTECRVSI</sequence>